<dbReference type="Gene3D" id="1.25.40.180">
    <property type="match status" value="1"/>
</dbReference>
<feature type="compositionally biased region" description="Low complexity" evidence="1">
    <location>
        <begin position="111"/>
        <end position="128"/>
    </location>
</feature>
<reference evidence="2" key="1">
    <citation type="journal article" date="2020" name="Nature">
        <title>Giant virus diversity and host interactions through global metagenomics.</title>
        <authorList>
            <person name="Schulz F."/>
            <person name="Roux S."/>
            <person name="Paez-Espino D."/>
            <person name="Jungbluth S."/>
            <person name="Walsh D.A."/>
            <person name="Denef V.J."/>
            <person name="McMahon K.D."/>
            <person name="Konstantinidis K.T."/>
            <person name="Eloe-Fadrosh E.A."/>
            <person name="Kyrpides N.C."/>
            <person name="Woyke T."/>
        </authorList>
    </citation>
    <scope>NUCLEOTIDE SEQUENCE</scope>
    <source>
        <strain evidence="2">GVMAG-M-3300023174-57</strain>
    </source>
</reference>
<feature type="compositionally biased region" description="Basic and acidic residues" evidence="1">
    <location>
        <begin position="80"/>
        <end position="89"/>
    </location>
</feature>
<dbReference type="AlphaFoldDB" id="A0A6C0DQJ2"/>
<evidence type="ECO:0000313" key="2">
    <source>
        <dbReference type="EMBL" id="QHT19188.1"/>
    </source>
</evidence>
<evidence type="ECO:0000256" key="1">
    <source>
        <dbReference type="SAM" id="MobiDB-lite"/>
    </source>
</evidence>
<organism evidence="2">
    <name type="scientific">viral metagenome</name>
    <dbReference type="NCBI Taxonomy" id="1070528"/>
    <lineage>
        <taxon>unclassified sequences</taxon>
        <taxon>metagenomes</taxon>
        <taxon>organismal metagenomes</taxon>
    </lineage>
</organism>
<proteinExistence type="predicted"/>
<dbReference type="EMBL" id="MN739664">
    <property type="protein sequence ID" value="QHT19188.1"/>
    <property type="molecule type" value="Genomic_DNA"/>
</dbReference>
<protein>
    <submittedName>
        <fullName evidence="2">Uncharacterized protein</fullName>
    </submittedName>
</protein>
<sequence length="394" mass="43588">MLPANVAAVLRIRDRTDLVCPEEILSRLDSLKIGKIVYSYKTGTASPVTPTPTNGMSAWRNNTKPSRDFAAGGGGHNRHAHNESRHGGDSRQGAWSGGWSNSQMSIRRVPSETNSFSSPSEETSSPSFRRFRGSPTPPAAAPHGSGDHAPSPYPAGGRYVSSIVSDKKVEDRIIGHIRSKLNKFSANNYDAVKSFLEQIMSSGETEFISEFMDLLFTKAASEEAYCELYARLLLELTDKFPHLRTEIKAIYENFIGIFMEARDVVDQSTSDYKKFLEAQEKKKFRKGYSHFLAEIYNKGLLPVDAIETTITIIISSLGKLEQDASNTLLVEEYVVSLTKIVLTITEAKTAPIPPYLVNLVDKLNTILKKPKAETPGYTSKARFSIMDIVDALPN</sequence>
<name>A0A6C0DQJ2_9ZZZZ</name>
<dbReference type="SUPFAM" id="SSF48371">
    <property type="entry name" value="ARM repeat"/>
    <property type="match status" value="1"/>
</dbReference>
<accession>A0A6C0DQJ2</accession>
<dbReference type="InterPro" id="IPR016024">
    <property type="entry name" value="ARM-type_fold"/>
</dbReference>
<feature type="region of interest" description="Disordered" evidence="1">
    <location>
        <begin position="49"/>
        <end position="154"/>
    </location>
</feature>
<feature type="compositionally biased region" description="Polar residues" evidence="1">
    <location>
        <begin position="49"/>
        <end position="64"/>
    </location>
</feature>